<dbReference type="InterPro" id="IPR002298">
    <property type="entry name" value="DNA_polymerase_A"/>
</dbReference>
<dbReference type="InterPro" id="IPR012337">
    <property type="entry name" value="RNaseH-like_sf"/>
</dbReference>
<reference evidence="3" key="1">
    <citation type="journal article" date="2015" name="Nature">
        <title>Complex archaea that bridge the gap between prokaryotes and eukaryotes.</title>
        <authorList>
            <person name="Spang A."/>
            <person name="Saw J.H."/>
            <person name="Jorgensen S.L."/>
            <person name="Zaremba-Niedzwiedzka K."/>
            <person name="Martijn J."/>
            <person name="Lind A.E."/>
            <person name="van Eijk R."/>
            <person name="Schleper C."/>
            <person name="Guy L."/>
            <person name="Ettema T.J."/>
        </authorList>
    </citation>
    <scope>NUCLEOTIDE SEQUENCE</scope>
</reference>
<dbReference type="Gene3D" id="1.20.1060.10">
    <property type="entry name" value="Taq DNA Polymerase, Chain T, domain 4"/>
    <property type="match status" value="1"/>
</dbReference>
<dbReference type="SMART" id="SM00482">
    <property type="entry name" value="POLAc"/>
    <property type="match status" value="1"/>
</dbReference>
<dbReference type="InterPro" id="IPR043502">
    <property type="entry name" value="DNA/RNA_pol_sf"/>
</dbReference>
<accession>A0A0F9QGA7</accession>
<dbReference type="SUPFAM" id="SSF56672">
    <property type="entry name" value="DNA/RNA polymerases"/>
    <property type="match status" value="1"/>
</dbReference>
<feature type="domain" description="DNA-directed DNA polymerase family A palm" evidence="2">
    <location>
        <begin position="376"/>
        <end position="572"/>
    </location>
</feature>
<keyword evidence="1" id="KW-0235">DNA replication</keyword>
<evidence type="ECO:0000259" key="2">
    <source>
        <dbReference type="SMART" id="SM00482"/>
    </source>
</evidence>
<proteinExistence type="predicted"/>
<dbReference type="Gene3D" id="3.30.420.10">
    <property type="entry name" value="Ribonuclease H-like superfamily/Ribonuclease H"/>
    <property type="match status" value="1"/>
</dbReference>
<organism evidence="3">
    <name type="scientific">marine sediment metagenome</name>
    <dbReference type="NCBI Taxonomy" id="412755"/>
    <lineage>
        <taxon>unclassified sequences</taxon>
        <taxon>metagenomes</taxon>
        <taxon>ecological metagenomes</taxon>
    </lineage>
</organism>
<dbReference type="SUPFAM" id="SSF53098">
    <property type="entry name" value="Ribonuclease H-like"/>
    <property type="match status" value="1"/>
</dbReference>
<dbReference type="InterPro" id="IPR001098">
    <property type="entry name" value="DNA-dir_DNA_pol_A_palm_dom"/>
</dbReference>
<dbReference type="PRINTS" id="PR00868">
    <property type="entry name" value="DNAPOLI"/>
</dbReference>
<dbReference type="PANTHER" id="PTHR10133:SF27">
    <property type="entry name" value="DNA POLYMERASE NU"/>
    <property type="match status" value="1"/>
</dbReference>
<name>A0A0F9QGA7_9ZZZZ</name>
<dbReference type="Pfam" id="PF00476">
    <property type="entry name" value="DNA_pol_A"/>
    <property type="match status" value="1"/>
</dbReference>
<evidence type="ECO:0000256" key="1">
    <source>
        <dbReference type="ARBA" id="ARBA00022705"/>
    </source>
</evidence>
<dbReference type="GO" id="GO:0006302">
    <property type="term" value="P:double-strand break repair"/>
    <property type="evidence" value="ECO:0007669"/>
    <property type="project" value="TreeGrafter"/>
</dbReference>
<dbReference type="GO" id="GO:0003887">
    <property type="term" value="F:DNA-directed DNA polymerase activity"/>
    <property type="evidence" value="ECO:0007669"/>
    <property type="project" value="InterPro"/>
</dbReference>
<comment type="caution">
    <text evidence="3">The sequence shown here is derived from an EMBL/GenBank/DDBJ whole genome shotgun (WGS) entry which is preliminary data.</text>
</comment>
<dbReference type="GO" id="GO:0006261">
    <property type="term" value="P:DNA-templated DNA replication"/>
    <property type="evidence" value="ECO:0007669"/>
    <property type="project" value="InterPro"/>
</dbReference>
<protein>
    <recommendedName>
        <fullName evidence="2">DNA-directed DNA polymerase family A palm domain-containing protein</fullName>
    </recommendedName>
</protein>
<evidence type="ECO:0000313" key="3">
    <source>
        <dbReference type="EMBL" id="KKN36027.1"/>
    </source>
</evidence>
<dbReference type="EMBL" id="LAZR01001993">
    <property type="protein sequence ID" value="KKN36027.1"/>
    <property type="molecule type" value="Genomic_DNA"/>
</dbReference>
<dbReference type="Gene3D" id="3.30.70.370">
    <property type="match status" value="1"/>
</dbReference>
<dbReference type="GO" id="GO:0003677">
    <property type="term" value="F:DNA binding"/>
    <property type="evidence" value="ECO:0007669"/>
    <property type="project" value="InterPro"/>
</dbReference>
<sequence length="592" mass="68101">MFNIAYIGPHGYTEEQLIERLKSESPVTIAIDTETISLKDRTCIGIGMALNAREAIYFPILPDESRYLDLCWELLSRPSVKVFCNALYDLYAMTEYRAVGEQGGGAWLDAIVQEARLPSWLGHGRLADISTMSHIQALPHNALADLSRSYTGFKIDSIADILPERKNMLDLETSEVARKCINDCLATYRVYDQMGGPAWWSVDSHTWSYERNWYDGCDPFESTSYTVTQAMKDCYRVDMKLVPLLMRMSRRGIALRSDLVEDWYKRTSEARLFFEDTCLKEGFQPGSNQQVGYALAERGSFLPFTKSGKQLATGEEILSQLTDPLATVVLKYREYTKLKTTYLEKMRGQARDYTHFRMDLATARLSSYDSNQQNIPERIREIFAPDTGLWTDADASQIELRVFARETKDPVMLQAYADGSDIHAITQMALWPDSDLKDKEMRRRAKVFNFAKIFYAIVKTLAQHTKLPEAICREYGTTWDEAYPVAHQWMKNQEEGEDWIENLYGRRCRLPAEIYTTWKHKVNCRICYPAQSGAADIIKRAMLECEKLGFDQVLQVHDEILIDGKVDFPKELDHICPDLHTPFNVKISPYWS</sequence>
<dbReference type="InterPro" id="IPR036397">
    <property type="entry name" value="RNaseH_sf"/>
</dbReference>
<dbReference type="Gene3D" id="1.10.150.20">
    <property type="entry name" value="5' to 3' exonuclease, C-terminal subdomain"/>
    <property type="match status" value="1"/>
</dbReference>
<dbReference type="AlphaFoldDB" id="A0A0F9QGA7"/>
<gene>
    <name evidence="3" type="ORF">LCGC14_0777660</name>
</gene>
<dbReference type="PANTHER" id="PTHR10133">
    <property type="entry name" value="DNA POLYMERASE I"/>
    <property type="match status" value="1"/>
</dbReference>